<protein>
    <submittedName>
        <fullName evidence="1">Uncharacterized protein</fullName>
    </submittedName>
</protein>
<evidence type="ECO:0000313" key="2">
    <source>
        <dbReference type="Proteomes" id="UP000824120"/>
    </source>
</evidence>
<dbReference type="EMBL" id="JACXVP010000012">
    <property type="protein sequence ID" value="KAG5570545.1"/>
    <property type="molecule type" value="Genomic_DNA"/>
</dbReference>
<accession>A0A9J5W545</accession>
<dbReference type="Proteomes" id="UP000824120">
    <property type="component" value="Chromosome 12"/>
</dbReference>
<evidence type="ECO:0000313" key="1">
    <source>
        <dbReference type="EMBL" id="KAG5570545.1"/>
    </source>
</evidence>
<dbReference type="SUPFAM" id="SSF47473">
    <property type="entry name" value="EF-hand"/>
    <property type="match status" value="1"/>
</dbReference>
<keyword evidence="2" id="KW-1185">Reference proteome</keyword>
<comment type="caution">
    <text evidence="1">The sequence shown here is derived from an EMBL/GenBank/DDBJ whole genome shotgun (WGS) entry which is preliminary data.</text>
</comment>
<proteinExistence type="predicted"/>
<dbReference type="InterPro" id="IPR011992">
    <property type="entry name" value="EF-hand-dom_pair"/>
</dbReference>
<reference evidence="1 2" key="1">
    <citation type="submission" date="2020-09" db="EMBL/GenBank/DDBJ databases">
        <title>De no assembly of potato wild relative species, Solanum commersonii.</title>
        <authorList>
            <person name="Cho K."/>
        </authorList>
    </citation>
    <scope>NUCLEOTIDE SEQUENCE [LARGE SCALE GENOMIC DNA]</scope>
    <source>
        <strain evidence="1">LZ3.2</strain>
        <tissue evidence="1">Leaf</tissue>
    </source>
</reference>
<gene>
    <name evidence="1" type="ORF">H5410_060311</name>
</gene>
<organism evidence="1 2">
    <name type="scientific">Solanum commersonii</name>
    <name type="common">Commerson's wild potato</name>
    <name type="synonym">Commerson's nightshade</name>
    <dbReference type="NCBI Taxonomy" id="4109"/>
    <lineage>
        <taxon>Eukaryota</taxon>
        <taxon>Viridiplantae</taxon>
        <taxon>Streptophyta</taxon>
        <taxon>Embryophyta</taxon>
        <taxon>Tracheophyta</taxon>
        <taxon>Spermatophyta</taxon>
        <taxon>Magnoliopsida</taxon>
        <taxon>eudicotyledons</taxon>
        <taxon>Gunneridae</taxon>
        <taxon>Pentapetalae</taxon>
        <taxon>asterids</taxon>
        <taxon>lamiids</taxon>
        <taxon>Solanales</taxon>
        <taxon>Solanaceae</taxon>
        <taxon>Solanoideae</taxon>
        <taxon>Solaneae</taxon>
        <taxon>Solanum</taxon>
    </lineage>
</organism>
<dbReference type="Gene3D" id="1.10.238.10">
    <property type="entry name" value="EF-hand"/>
    <property type="match status" value="1"/>
</dbReference>
<dbReference type="OrthoDB" id="270584at2759"/>
<name>A0A9J5W545_SOLCO</name>
<sequence length="100" mass="12023">MTKIEIDDDELAHFVENVDKDNDITFEEMRKFILLYPHEGTLENIYQYCLVDIGIEIHDDEVARFVEHVYKNNNGIIAFEEWRNFLLLYPHEATLENIYQ</sequence>
<dbReference type="AlphaFoldDB" id="A0A9J5W545"/>